<sequence length="138" mass="15334">MTWSRLSLRMPPAPKMPVLLLEAPSFSTACSWVGEGCPERVHSIEITLHMLRFQQLVSTEVLENRQCFEDGSVSLKNSCLVLDIISEGPYVPEDQDWNNVSDVRFGATFVFLGLNKMNDVIGLGNITLKLGSEEVSGF</sequence>
<name>A0AAW2WEQ7_9LAMI</name>
<gene>
    <name evidence="1" type="ORF">Slati_2509200</name>
</gene>
<reference evidence="1" key="2">
    <citation type="journal article" date="2024" name="Plant">
        <title>Genomic evolution and insights into agronomic trait innovations of Sesamum species.</title>
        <authorList>
            <person name="Miao H."/>
            <person name="Wang L."/>
            <person name="Qu L."/>
            <person name="Liu H."/>
            <person name="Sun Y."/>
            <person name="Le M."/>
            <person name="Wang Q."/>
            <person name="Wei S."/>
            <person name="Zheng Y."/>
            <person name="Lin W."/>
            <person name="Duan Y."/>
            <person name="Cao H."/>
            <person name="Xiong S."/>
            <person name="Wang X."/>
            <person name="Wei L."/>
            <person name="Li C."/>
            <person name="Ma Q."/>
            <person name="Ju M."/>
            <person name="Zhao R."/>
            <person name="Li G."/>
            <person name="Mu C."/>
            <person name="Tian Q."/>
            <person name="Mei H."/>
            <person name="Zhang T."/>
            <person name="Gao T."/>
            <person name="Zhang H."/>
        </authorList>
    </citation>
    <scope>NUCLEOTIDE SEQUENCE</scope>
    <source>
        <strain evidence="1">KEN1</strain>
    </source>
</reference>
<dbReference type="EMBL" id="JACGWN010000008">
    <property type="protein sequence ID" value="KAL0440262.1"/>
    <property type="molecule type" value="Genomic_DNA"/>
</dbReference>
<reference evidence="1" key="1">
    <citation type="submission" date="2020-06" db="EMBL/GenBank/DDBJ databases">
        <authorList>
            <person name="Li T."/>
            <person name="Hu X."/>
            <person name="Zhang T."/>
            <person name="Song X."/>
            <person name="Zhang H."/>
            <person name="Dai N."/>
            <person name="Sheng W."/>
            <person name="Hou X."/>
            <person name="Wei L."/>
        </authorList>
    </citation>
    <scope>NUCLEOTIDE SEQUENCE</scope>
    <source>
        <strain evidence="1">KEN1</strain>
        <tissue evidence="1">Leaf</tissue>
    </source>
</reference>
<dbReference type="AlphaFoldDB" id="A0AAW2WEQ7"/>
<organism evidence="1">
    <name type="scientific">Sesamum latifolium</name>
    <dbReference type="NCBI Taxonomy" id="2727402"/>
    <lineage>
        <taxon>Eukaryota</taxon>
        <taxon>Viridiplantae</taxon>
        <taxon>Streptophyta</taxon>
        <taxon>Embryophyta</taxon>
        <taxon>Tracheophyta</taxon>
        <taxon>Spermatophyta</taxon>
        <taxon>Magnoliopsida</taxon>
        <taxon>eudicotyledons</taxon>
        <taxon>Gunneridae</taxon>
        <taxon>Pentapetalae</taxon>
        <taxon>asterids</taxon>
        <taxon>lamiids</taxon>
        <taxon>Lamiales</taxon>
        <taxon>Pedaliaceae</taxon>
        <taxon>Sesamum</taxon>
    </lineage>
</organism>
<comment type="caution">
    <text evidence="1">The sequence shown here is derived from an EMBL/GenBank/DDBJ whole genome shotgun (WGS) entry which is preliminary data.</text>
</comment>
<accession>A0AAW2WEQ7</accession>
<protein>
    <submittedName>
        <fullName evidence="1">Uncharacterized protein</fullName>
    </submittedName>
</protein>
<proteinExistence type="predicted"/>
<evidence type="ECO:0000313" key="1">
    <source>
        <dbReference type="EMBL" id="KAL0440262.1"/>
    </source>
</evidence>